<dbReference type="Gene3D" id="1.10.3810.10">
    <property type="entry name" value="Biosynthetic peptidoglycan transglycosylase-like"/>
    <property type="match status" value="1"/>
</dbReference>
<dbReference type="InterPro" id="IPR011815">
    <property type="entry name" value="PBP_1c"/>
</dbReference>
<dbReference type="UniPathway" id="UPA00219"/>
<keyword evidence="5" id="KW-0645">Protease</keyword>
<keyword evidence="7" id="KW-0808">Transferase</keyword>
<evidence type="ECO:0000256" key="11">
    <source>
        <dbReference type="ARBA" id="ARBA00049902"/>
    </source>
</evidence>
<dbReference type="InterPro" id="IPR001264">
    <property type="entry name" value="Glyco_trans_51"/>
</dbReference>
<feature type="domain" description="Penicillin-binding C-terminal" evidence="15">
    <location>
        <begin position="736"/>
        <end position="814"/>
    </location>
</feature>
<dbReference type="GO" id="GO:0008658">
    <property type="term" value="F:penicillin binding"/>
    <property type="evidence" value="ECO:0007669"/>
    <property type="project" value="InterPro"/>
</dbReference>
<dbReference type="InterPro" id="IPR001460">
    <property type="entry name" value="PCN-bd_Tpept"/>
</dbReference>
<dbReference type="SUPFAM" id="SSF56601">
    <property type="entry name" value="beta-lactamase/transpeptidase-like"/>
    <property type="match status" value="1"/>
</dbReference>
<dbReference type="InterPro" id="IPR009647">
    <property type="entry name" value="PBP_C"/>
</dbReference>
<comment type="similarity">
    <text evidence="3">In the N-terminal section; belongs to the glycosyltransferase 51 family.</text>
</comment>
<dbReference type="NCBIfam" id="TIGR03775">
    <property type="entry name" value="RPE3"/>
    <property type="match status" value="1"/>
</dbReference>
<keyword evidence="12" id="KW-1133">Transmembrane helix</keyword>
<evidence type="ECO:0000256" key="5">
    <source>
        <dbReference type="ARBA" id="ARBA00022670"/>
    </source>
</evidence>
<keyword evidence="6" id="KW-0328">Glycosyltransferase</keyword>
<dbReference type="PANTHER" id="PTHR32282">
    <property type="entry name" value="BINDING PROTEIN TRANSPEPTIDASE, PUTATIVE-RELATED"/>
    <property type="match status" value="1"/>
</dbReference>
<dbReference type="NCBIfam" id="TIGR02073">
    <property type="entry name" value="PBP_1c"/>
    <property type="match status" value="1"/>
</dbReference>
<evidence type="ECO:0000256" key="7">
    <source>
        <dbReference type="ARBA" id="ARBA00022679"/>
    </source>
</evidence>
<dbReference type="EMBL" id="LANQ01000001">
    <property type="protein sequence ID" value="KJV58951.1"/>
    <property type="molecule type" value="Genomic_DNA"/>
</dbReference>
<dbReference type="GO" id="GO:0006508">
    <property type="term" value="P:proteolysis"/>
    <property type="evidence" value="ECO:0007669"/>
    <property type="project" value="UniProtKB-KW"/>
</dbReference>
<evidence type="ECO:0000313" key="16">
    <source>
        <dbReference type="EMBL" id="KJV58951.1"/>
    </source>
</evidence>
<sequence length="818" mass="92456">MSLKIKLLSITIIGIITLYFAIPPAPLLKDISFSQRVFDRSGELMRISLSKDDKYRIFTPISEIPASFIEAVLLYEDRHFYKHFGVNPVSLTKACYSTYLGSGRKIGGSTITMQVARLRYGISSSTILGKIHQIIKAIHVELHYSKNEILEAYLNLVPYGSNIEGITAGSYIYFNRDLKDLNLLDILSLAVIPQNPLKRSGNDINIFKARKYLFTEWLTTHPQDIIYNKLISLPIKFNQNKNLPFIAPHFTLDILANNDSPIIHTTIDKNLQTTIEKQVRLYINNLKKYGINNASVILIDFTTMEVLASVGSGDFFNNDICGQINGTKSPRSPGSALKPFVYALSFDQSLIHPLTLLKDTPTYYDHYKPENFDSRFTGGLSARESLIKSRNVPVIFLASKLKKPNFYEFLQQAKISGLRKPENYGLSIVLGTAEITLEELTTLYAMLANFGTYKPLRKVLDPLMDSRFRGNDIEGYKEDTDKTDSKLQLNSKGFRQDEFKDESAQRILIREHRRVPQNSLVSSLLNDAVLLSPEASYLTLDIIKDTTRPITYNNTKHNLPIYWKTGTSSSFRDALSVGIFGKYVLAVWVGDFKGQTHGTFTGNISAAPLFFNIIESIAHPNKDEDLILSKINELNITKVKVCADTGDIDNDMCPVKAEALFIKGKSPIKQSGIYRKMLIDLKTGMPACNFIKGQTEYKTVNLWPTDMLSVYQKAGIHILPKPIPTNHCNRLINWHHQKPKIIYPLRNSIHSIKDSDNITFSAISDNKTNNVFWFVDNELIATAKSNEPVIWKAKSGEFIIRAISDNGENDSIKIYIKE</sequence>
<evidence type="ECO:0000256" key="12">
    <source>
        <dbReference type="SAM" id="Phobius"/>
    </source>
</evidence>
<dbReference type="EC" id="2.4.99.28" evidence="10"/>
<dbReference type="InterPro" id="IPR023346">
    <property type="entry name" value="Lysozyme-like_dom_sf"/>
</dbReference>
<evidence type="ECO:0000256" key="2">
    <source>
        <dbReference type="ARBA" id="ARBA00007090"/>
    </source>
</evidence>
<dbReference type="PATRIC" id="fig|1359196.3.peg.1302"/>
<dbReference type="InterPro" id="IPR022437">
    <property type="entry name" value="RPE3"/>
</dbReference>
<dbReference type="GO" id="GO:0004180">
    <property type="term" value="F:carboxypeptidase activity"/>
    <property type="evidence" value="ECO:0007669"/>
    <property type="project" value="UniProtKB-KW"/>
</dbReference>
<evidence type="ECO:0000256" key="3">
    <source>
        <dbReference type="ARBA" id="ARBA00007739"/>
    </source>
</evidence>
<evidence type="ECO:0000259" key="14">
    <source>
        <dbReference type="Pfam" id="PF00912"/>
    </source>
</evidence>
<keyword evidence="9" id="KW-0511">Multifunctional enzyme</keyword>
<feature type="transmembrane region" description="Helical" evidence="12">
    <location>
        <begin position="7"/>
        <end position="28"/>
    </location>
</feature>
<comment type="pathway">
    <text evidence="1">Cell wall biogenesis; peptidoglycan biosynthesis.</text>
</comment>
<comment type="similarity">
    <text evidence="2">In the C-terminal section; belongs to the transpeptidase family.</text>
</comment>
<protein>
    <recommendedName>
        <fullName evidence="10">peptidoglycan glycosyltransferase</fullName>
        <ecNumber evidence="10">2.4.99.28</ecNumber>
    </recommendedName>
</protein>
<dbReference type="Pfam" id="PF00905">
    <property type="entry name" value="Transpeptidase"/>
    <property type="match status" value="1"/>
</dbReference>
<gene>
    <name evidence="16" type="primary">pbpC</name>
    <name evidence="16" type="ORF">RFEPED_1346</name>
</gene>
<reference evidence="16 17" key="1">
    <citation type="submission" date="2015-01" db="EMBL/GenBank/DDBJ databases">
        <title>Genome Sequencing of Rickettsiales.</title>
        <authorList>
            <person name="Daugherty S.C."/>
            <person name="Su Q."/>
            <person name="Abolude K."/>
            <person name="Beier-Sexton M."/>
            <person name="Carlyon J.A."/>
            <person name="Carter R."/>
            <person name="Day N.P."/>
            <person name="Dumler S.J."/>
            <person name="Dyachenko V."/>
            <person name="Godinez A."/>
            <person name="Kurtti T.J."/>
            <person name="Lichay M."/>
            <person name="Mullins K.E."/>
            <person name="Ott S."/>
            <person name="Pappas-Brown V."/>
            <person name="Paris D.H."/>
            <person name="Patel P."/>
            <person name="Richards A.L."/>
            <person name="Sadzewicz L."/>
            <person name="Sears K."/>
            <person name="Seidman D."/>
            <person name="Sengamalay N."/>
            <person name="Stenos J."/>
            <person name="Tallon L.J."/>
            <person name="Vincent G."/>
            <person name="Fraser C.M."/>
            <person name="Munderloh U."/>
            <person name="Dunning-Hotopp J.C."/>
        </authorList>
    </citation>
    <scope>NUCLEOTIDE SEQUENCE [LARGE SCALE GENOMIC DNA]</scope>
    <source>
        <strain evidence="16 17">Pedreira</strain>
    </source>
</reference>
<dbReference type="GO" id="GO:0030288">
    <property type="term" value="C:outer membrane-bounded periplasmic space"/>
    <property type="evidence" value="ECO:0007669"/>
    <property type="project" value="TreeGrafter"/>
</dbReference>
<evidence type="ECO:0000259" key="15">
    <source>
        <dbReference type="Pfam" id="PF06832"/>
    </source>
</evidence>
<evidence type="ECO:0000313" key="17">
    <source>
        <dbReference type="Proteomes" id="UP000033475"/>
    </source>
</evidence>
<comment type="catalytic activity">
    <reaction evidence="11">
        <text>[GlcNAc-(1-&gt;4)-Mur2Ac(oyl-L-Ala-gamma-D-Glu-L-Lys-D-Ala-D-Ala)](n)-di-trans,octa-cis-undecaprenyl diphosphate + beta-D-GlcNAc-(1-&gt;4)-Mur2Ac(oyl-L-Ala-gamma-D-Glu-L-Lys-D-Ala-D-Ala)-di-trans,octa-cis-undecaprenyl diphosphate = [GlcNAc-(1-&gt;4)-Mur2Ac(oyl-L-Ala-gamma-D-Glu-L-Lys-D-Ala-D-Ala)](n+1)-di-trans,octa-cis-undecaprenyl diphosphate + di-trans,octa-cis-undecaprenyl diphosphate + H(+)</text>
        <dbReference type="Rhea" id="RHEA:23708"/>
        <dbReference type="Rhea" id="RHEA-COMP:9602"/>
        <dbReference type="Rhea" id="RHEA-COMP:9603"/>
        <dbReference type="ChEBI" id="CHEBI:15378"/>
        <dbReference type="ChEBI" id="CHEBI:58405"/>
        <dbReference type="ChEBI" id="CHEBI:60033"/>
        <dbReference type="ChEBI" id="CHEBI:78435"/>
        <dbReference type="EC" id="2.4.99.28"/>
    </reaction>
</comment>
<dbReference type="Gene3D" id="3.40.710.10">
    <property type="entry name" value="DD-peptidase/beta-lactamase superfamily"/>
    <property type="match status" value="2"/>
</dbReference>
<keyword evidence="4" id="KW-0121">Carboxypeptidase</keyword>
<evidence type="ECO:0000256" key="4">
    <source>
        <dbReference type="ARBA" id="ARBA00022645"/>
    </source>
</evidence>
<dbReference type="RefSeq" id="WP_039595152.1">
    <property type="nucleotide sequence ID" value="NZ_LANQ01000001.1"/>
</dbReference>
<evidence type="ECO:0000259" key="13">
    <source>
        <dbReference type="Pfam" id="PF00905"/>
    </source>
</evidence>
<dbReference type="AlphaFoldDB" id="A0A0F3MTE8"/>
<name>A0A0F3MTE8_RICFI</name>
<evidence type="ECO:0000256" key="6">
    <source>
        <dbReference type="ARBA" id="ARBA00022676"/>
    </source>
</evidence>
<dbReference type="GO" id="GO:0009252">
    <property type="term" value="P:peptidoglycan biosynthetic process"/>
    <property type="evidence" value="ECO:0007669"/>
    <property type="project" value="UniProtKB-UniPathway"/>
</dbReference>
<keyword evidence="12" id="KW-0472">Membrane</keyword>
<evidence type="ECO:0000256" key="9">
    <source>
        <dbReference type="ARBA" id="ARBA00023268"/>
    </source>
</evidence>
<dbReference type="PANTHER" id="PTHR32282:SF15">
    <property type="entry name" value="PENICILLIN-BINDING PROTEIN 1C"/>
    <property type="match status" value="1"/>
</dbReference>
<organism evidence="16 17">
    <name type="scientific">Rickettsia felis str. Pedreira</name>
    <dbReference type="NCBI Taxonomy" id="1359196"/>
    <lineage>
        <taxon>Bacteria</taxon>
        <taxon>Pseudomonadati</taxon>
        <taxon>Pseudomonadota</taxon>
        <taxon>Alphaproteobacteria</taxon>
        <taxon>Rickettsiales</taxon>
        <taxon>Rickettsiaceae</taxon>
        <taxon>Rickettsieae</taxon>
        <taxon>Rickettsia</taxon>
        <taxon>spotted fever group</taxon>
    </lineage>
</organism>
<keyword evidence="12" id="KW-0812">Transmembrane</keyword>
<dbReference type="InterPro" id="IPR012338">
    <property type="entry name" value="Beta-lactam/transpept-like"/>
</dbReference>
<evidence type="ECO:0000256" key="1">
    <source>
        <dbReference type="ARBA" id="ARBA00004752"/>
    </source>
</evidence>
<evidence type="ECO:0000256" key="8">
    <source>
        <dbReference type="ARBA" id="ARBA00022801"/>
    </source>
</evidence>
<feature type="domain" description="Penicillin-binding protein transpeptidase" evidence="13">
    <location>
        <begin position="295"/>
        <end position="457"/>
    </location>
</feature>
<evidence type="ECO:0000256" key="10">
    <source>
        <dbReference type="ARBA" id="ARBA00044770"/>
    </source>
</evidence>
<comment type="caution">
    <text evidence="16">The sequence shown here is derived from an EMBL/GenBank/DDBJ whole genome shotgun (WGS) entry which is preliminary data.</text>
</comment>
<dbReference type="Pfam" id="PF06832">
    <property type="entry name" value="BiPBP_C"/>
    <property type="match status" value="1"/>
</dbReference>
<dbReference type="Proteomes" id="UP000033475">
    <property type="component" value="Unassembled WGS sequence"/>
</dbReference>
<dbReference type="InterPro" id="IPR036950">
    <property type="entry name" value="PBP_transglycosylase"/>
</dbReference>
<dbReference type="GO" id="GO:0008955">
    <property type="term" value="F:peptidoglycan glycosyltransferase activity"/>
    <property type="evidence" value="ECO:0007669"/>
    <property type="project" value="UniProtKB-EC"/>
</dbReference>
<accession>A0A0F3MTE8</accession>
<feature type="domain" description="Glycosyl transferase family 51" evidence="14">
    <location>
        <begin position="52"/>
        <end position="199"/>
    </location>
</feature>
<proteinExistence type="inferred from homology"/>
<dbReference type="InterPro" id="IPR050396">
    <property type="entry name" value="Glycosyltr_51/Transpeptidase"/>
</dbReference>
<dbReference type="SUPFAM" id="SSF53955">
    <property type="entry name" value="Lysozyme-like"/>
    <property type="match status" value="1"/>
</dbReference>
<keyword evidence="8" id="KW-0378">Hydrolase</keyword>
<dbReference type="Pfam" id="PF00912">
    <property type="entry name" value="Transgly"/>
    <property type="match status" value="1"/>
</dbReference>